<evidence type="ECO:0000313" key="1">
    <source>
        <dbReference type="EMBL" id="OQZ87653.1"/>
    </source>
</evidence>
<feature type="non-terminal residue" evidence="1">
    <location>
        <position position="1"/>
    </location>
</feature>
<sequence length="64" mass="6650">FDVEPNVTLVAGGMPSIQTQRMGGDAGVGVTSLMCNFNTVASEITLDWPLASAQPWAVMAQPIG</sequence>
<proteinExistence type="predicted"/>
<evidence type="ECO:0000313" key="2">
    <source>
        <dbReference type="Proteomes" id="UP000192319"/>
    </source>
</evidence>
<name>A0ABX3R123_9MYCO</name>
<reference evidence="1 2" key="1">
    <citation type="submission" date="2017-02" db="EMBL/GenBank/DDBJ databases">
        <title>The new phylogeny of genus Mycobacterium.</title>
        <authorList>
            <person name="Tortoli E."/>
            <person name="Trovato A."/>
            <person name="Cirillo D.M."/>
        </authorList>
    </citation>
    <scope>NUCLEOTIDE SEQUENCE [LARGE SCALE GENOMIC DNA]</scope>
    <source>
        <strain evidence="1 2">DSM 45230</strain>
    </source>
</reference>
<dbReference type="RefSeq" id="WP_211284810.1">
    <property type="nucleotide sequence ID" value="NZ_MVHD01000157.1"/>
</dbReference>
<accession>A0ABX3R123</accession>
<dbReference type="EMBL" id="MVHD01000157">
    <property type="protein sequence ID" value="OQZ87653.1"/>
    <property type="molecule type" value="Genomic_DNA"/>
</dbReference>
<dbReference type="Proteomes" id="UP000192319">
    <property type="component" value="Unassembled WGS sequence"/>
</dbReference>
<comment type="caution">
    <text evidence="1">The sequence shown here is derived from an EMBL/GenBank/DDBJ whole genome shotgun (WGS) entry which is preliminary data.</text>
</comment>
<protein>
    <submittedName>
        <fullName evidence="1">Uncharacterized protein</fullName>
    </submittedName>
</protein>
<keyword evidence="2" id="KW-1185">Reference proteome</keyword>
<gene>
    <name evidence="1" type="ORF">BST11_26970</name>
</gene>
<organism evidence="1 2">
    <name type="scientific">Mycobacterium alsense</name>
    <dbReference type="NCBI Taxonomy" id="324058"/>
    <lineage>
        <taxon>Bacteria</taxon>
        <taxon>Bacillati</taxon>
        <taxon>Actinomycetota</taxon>
        <taxon>Actinomycetes</taxon>
        <taxon>Mycobacteriales</taxon>
        <taxon>Mycobacteriaceae</taxon>
        <taxon>Mycobacterium</taxon>
    </lineage>
</organism>